<feature type="region of interest" description="Disordered" evidence="1">
    <location>
        <begin position="205"/>
        <end position="225"/>
    </location>
</feature>
<feature type="transmembrane region" description="Helical" evidence="2">
    <location>
        <begin position="12"/>
        <end position="32"/>
    </location>
</feature>
<reference evidence="3 4" key="1">
    <citation type="submission" date="2021-04" db="EMBL/GenBank/DDBJ databases">
        <authorList>
            <person name="Rodrigo-Torres L."/>
            <person name="Arahal R. D."/>
            <person name="Lucena T."/>
        </authorList>
    </citation>
    <scope>NUCLEOTIDE SEQUENCE [LARGE SCALE GENOMIC DNA]</scope>
    <source>
        <strain evidence="3 4">CECT 30171</strain>
    </source>
</reference>
<gene>
    <name evidence="3" type="ORF">LYB30171_02185</name>
</gene>
<evidence type="ECO:0000256" key="2">
    <source>
        <dbReference type="SAM" id="Phobius"/>
    </source>
</evidence>
<feature type="region of interest" description="Disordered" evidence="1">
    <location>
        <begin position="60"/>
        <end position="111"/>
    </location>
</feature>
<evidence type="ECO:0000313" key="4">
    <source>
        <dbReference type="Proteomes" id="UP000680116"/>
    </source>
</evidence>
<keyword evidence="2" id="KW-0812">Transmembrane</keyword>
<keyword evidence="4" id="KW-1185">Reference proteome</keyword>
<feature type="compositionally biased region" description="Pro residues" evidence="1">
    <location>
        <begin position="88"/>
        <end position="106"/>
    </location>
</feature>
<evidence type="ECO:0008006" key="5">
    <source>
        <dbReference type="Google" id="ProtNLM"/>
    </source>
</evidence>
<dbReference type="SUPFAM" id="SSF74653">
    <property type="entry name" value="TolA/TonB C-terminal domain"/>
    <property type="match status" value="1"/>
</dbReference>
<protein>
    <recommendedName>
        <fullName evidence="5">Cell envelope integrity protein TolA</fullName>
    </recommendedName>
</protein>
<feature type="region of interest" description="Disordered" evidence="1">
    <location>
        <begin position="124"/>
        <end position="173"/>
    </location>
</feature>
<feature type="compositionally biased region" description="Basic and acidic residues" evidence="1">
    <location>
        <begin position="135"/>
        <end position="173"/>
    </location>
</feature>
<name>A0ABM8UHI0_9GAMM</name>
<accession>A0ABM8UHI0</accession>
<keyword evidence="2" id="KW-0472">Membrane</keyword>
<dbReference type="EMBL" id="OU015430">
    <property type="protein sequence ID" value="CAG4976461.1"/>
    <property type="molecule type" value="Genomic_DNA"/>
</dbReference>
<sequence>MRETRADTRQAMLLAIGLHMLLFGLMFAGLWWTRTAAPTSAAGAPVEATLVDADALSQSMRQALSDRPEPIARPEPEPLPEPVEEDAAPPPQPLPEPVPQDAPTPPQQQAQDFIPVPDTVEQDEVVDVPTPTPTDEEKLQEEKRRQAQVDLTEKKRQEEAERKRRLAAEAQEREEKLAEIRRKRAAAAREAELAAQKLKQIADAQAASNTDSSSSAASAPAGNNGVDTGLKARYAAALTEAILAKWTRPETVPLGARCKLIIRQLPGGEVMDAEVASPCAYDELGRRSIEAAVLKAQPLPYAGFEPVFARTLELNFVAQDR</sequence>
<feature type="compositionally biased region" description="Low complexity" evidence="1">
    <location>
        <begin position="205"/>
        <end position="221"/>
    </location>
</feature>
<evidence type="ECO:0000313" key="3">
    <source>
        <dbReference type="EMBL" id="CAG4976461.1"/>
    </source>
</evidence>
<dbReference type="Gene3D" id="3.30.1150.10">
    <property type="match status" value="1"/>
</dbReference>
<feature type="compositionally biased region" description="Basic and acidic residues" evidence="1">
    <location>
        <begin position="64"/>
        <end position="76"/>
    </location>
</feature>
<organism evidence="3 4">
    <name type="scientific">Novilysobacter luteus</name>
    <dbReference type="NCBI Taxonomy" id="2822368"/>
    <lineage>
        <taxon>Bacteria</taxon>
        <taxon>Pseudomonadati</taxon>
        <taxon>Pseudomonadota</taxon>
        <taxon>Gammaproteobacteria</taxon>
        <taxon>Lysobacterales</taxon>
        <taxon>Lysobacteraceae</taxon>
        <taxon>Novilysobacter</taxon>
    </lineage>
</organism>
<proteinExistence type="predicted"/>
<dbReference type="RefSeq" id="WP_251370581.1">
    <property type="nucleotide sequence ID" value="NZ_OU015430.1"/>
</dbReference>
<evidence type="ECO:0000256" key="1">
    <source>
        <dbReference type="SAM" id="MobiDB-lite"/>
    </source>
</evidence>
<dbReference type="Proteomes" id="UP000680116">
    <property type="component" value="Chromosome"/>
</dbReference>
<keyword evidence="2" id="KW-1133">Transmembrane helix</keyword>